<dbReference type="PANTHER" id="PTHR33387:SF3">
    <property type="entry name" value="DUF985 DOMAIN-CONTAINING PROTEIN"/>
    <property type="match status" value="1"/>
</dbReference>
<dbReference type="InterPro" id="IPR011051">
    <property type="entry name" value="RmlC_Cupin_sf"/>
</dbReference>
<dbReference type="PANTHER" id="PTHR33387">
    <property type="entry name" value="RMLC-LIKE JELLY ROLL FOLD PROTEIN"/>
    <property type="match status" value="1"/>
</dbReference>
<protein>
    <recommendedName>
        <fullName evidence="1">DUF985 domain-containing protein</fullName>
    </recommendedName>
</protein>
<dbReference type="InterPro" id="IPR014710">
    <property type="entry name" value="RmlC-like_jellyroll"/>
</dbReference>
<dbReference type="Proteomes" id="UP000521199">
    <property type="component" value="Unassembled WGS sequence"/>
</dbReference>
<accession>A0A7W8D6V7</accession>
<sequence length="166" mass="18300">MTSIARDAERVAALIRTLDLVPHPEGGWFHRTFRSAHEVRRSTDRARRAALTAILYLLPVDGFSRWHRVAADETWHHYEGAPIDLLSLDPAGGTLVVQQLGPVADSALPQRTVPAGHWQAARPQGGYALLGCSVGPGFDFRDYDMLVDQPELARTLLGESELRGLL</sequence>
<gene>
    <name evidence="2" type="ORF">HNQ52_002586</name>
</gene>
<evidence type="ECO:0000259" key="1">
    <source>
        <dbReference type="Pfam" id="PF06172"/>
    </source>
</evidence>
<dbReference type="InterPro" id="IPR039935">
    <property type="entry name" value="YML079W-like"/>
</dbReference>
<dbReference type="SUPFAM" id="SSF51182">
    <property type="entry name" value="RmlC-like cupins"/>
    <property type="match status" value="1"/>
</dbReference>
<dbReference type="EMBL" id="JACHHP010000004">
    <property type="protein sequence ID" value="MBB5209036.1"/>
    <property type="molecule type" value="Genomic_DNA"/>
</dbReference>
<evidence type="ECO:0000313" key="3">
    <source>
        <dbReference type="Proteomes" id="UP000521199"/>
    </source>
</evidence>
<name>A0A7W8D6V7_9GAMM</name>
<evidence type="ECO:0000313" key="2">
    <source>
        <dbReference type="EMBL" id="MBB5209036.1"/>
    </source>
</evidence>
<dbReference type="CDD" id="cd06121">
    <property type="entry name" value="cupin_YML079wp"/>
    <property type="match status" value="1"/>
</dbReference>
<dbReference type="AlphaFoldDB" id="A0A7W8D6V7"/>
<proteinExistence type="predicted"/>
<organism evidence="2 3">
    <name type="scientific">Chiayiivirga flava</name>
    <dbReference type="NCBI Taxonomy" id="659595"/>
    <lineage>
        <taxon>Bacteria</taxon>
        <taxon>Pseudomonadati</taxon>
        <taxon>Pseudomonadota</taxon>
        <taxon>Gammaproteobacteria</taxon>
        <taxon>Lysobacterales</taxon>
        <taxon>Lysobacteraceae</taxon>
        <taxon>Chiayiivirga</taxon>
    </lineage>
</organism>
<dbReference type="Gene3D" id="2.60.120.10">
    <property type="entry name" value="Jelly Rolls"/>
    <property type="match status" value="1"/>
</dbReference>
<feature type="domain" description="DUF985" evidence="1">
    <location>
        <begin position="13"/>
        <end position="145"/>
    </location>
</feature>
<dbReference type="RefSeq" id="WP_221282065.1">
    <property type="nucleotide sequence ID" value="NZ_JACHHP010000004.1"/>
</dbReference>
<reference evidence="2 3" key="1">
    <citation type="submission" date="2020-08" db="EMBL/GenBank/DDBJ databases">
        <title>Genomic Encyclopedia of Type Strains, Phase IV (KMG-IV): sequencing the most valuable type-strain genomes for metagenomic binning, comparative biology and taxonomic classification.</title>
        <authorList>
            <person name="Goeker M."/>
        </authorList>
    </citation>
    <scope>NUCLEOTIDE SEQUENCE [LARGE SCALE GENOMIC DNA]</scope>
    <source>
        <strain evidence="2 3">DSM 24163</strain>
    </source>
</reference>
<keyword evidence="3" id="KW-1185">Reference proteome</keyword>
<dbReference type="Pfam" id="PF06172">
    <property type="entry name" value="Cupin_5"/>
    <property type="match status" value="1"/>
</dbReference>
<comment type="caution">
    <text evidence="2">The sequence shown here is derived from an EMBL/GenBank/DDBJ whole genome shotgun (WGS) entry which is preliminary data.</text>
</comment>
<dbReference type="InterPro" id="IPR009327">
    <property type="entry name" value="Cupin_DUF985"/>
</dbReference>